<keyword evidence="2" id="KW-0547">Nucleotide-binding</keyword>
<evidence type="ECO:0000256" key="2">
    <source>
        <dbReference type="PIRSR" id="PIRSR011396-2"/>
    </source>
</evidence>
<keyword evidence="2" id="KW-0274">FAD</keyword>
<feature type="active site" evidence="1">
    <location>
        <position position="89"/>
    </location>
</feature>
<dbReference type="AlphaFoldDB" id="A0A930UHV4"/>
<feature type="binding site" evidence="2">
    <location>
        <position position="354"/>
    </location>
    <ligand>
        <name>L-tryptophan</name>
        <dbReference type="ChEBI" id="CHEBI:57912"/>
    </ligand>
</feature>
<dbReference type="GO" id="GO:0000166">
    <property type="term" value="F:nucleotide binding"/>
    <property type="evidence" value="ECO:0007669"/>
    <property type="project" value="UniProtKB-KW"/>
</dbReference>
<evidence type="ECO:0000313" key="4">
    <source>
        <dbReference type="Proteomes" id="UP000604381"/>
    </source>
</evidence>
<reference evidence="3" key="1">
    <citation type="submission" date="2020-10" db="EMBL/GenBank/DDBJ databases">
        <title>An improved Amphimedon queenslandica hologenome assembly reveals how three proteobacterial symbionts can extend the metabolic phenotypic of their marine sponge host.</title>
        <authorList>
            <person name="Degnan B."/>
            <person name="Degnan S."/>
            <person name="Xiang X."/>
        </authorList>
    </citation>
    <scope>NUCLEOTIDE SEQUENCE</scope>
    <source>
        <strain evidence="3">AqS2</strain>
    </source>
</reference>
<protein>
    <submittedName>
        <fullName evidence="3">Tryptophan 7-halogenase</fullName>
    </submittedName>
</protein>
<keyword evidence="2" id="KW-0285">Flavoprotein</keyword>
<proteinExistence type="predicted"/>
<dbReference type="InterPro" id="IPR006905">
    <property type="entry name" value="Flavin_halogenase"/>
</dbReference>
<dbReference type="Gene3D" id="3.50.50.60">
    <property type="entry name" value="FAD/NAD(P)-binding domain"/>
    <property type="match status" value="1"/>
</dbReference>
<dbReference type="Pfam" id="PF04820">
    <property type="entry name" value="Trp_halogenase"/>
    <property type="match status" value="1"/>
</dbReference>
<feature type="binding site" evidence="2">
    <location>
        <position position="345"/>
    </location>
    <ligand>
        <name>FAD</name>
        <dbReference type="ChEBI" id="CHEBI:57692"/>
    </ligand>
</feature>
<dbReference type="GO" id="GO:0004497">
    <property type="term" value="F:monooxygenase activity"/>
    <property type="evidence" value="ECO:0007669"/>
    <property type="project" value="InterPro"/>
</dbReference>
<dbReference type="InterPro" id="IPR050816">
    <property type="entry name" value="Flavin-dep_Halogenase_NPB"/>
</dbReference>
<dbReference type="Proteomes" id="UP000604381">
    <property type="component" value="Unassembled WGS sequence"/>
</dbReference>
<organism evidence="3 4">
    <name type="scientific">Candidatus Amphirhobacter heronislandensis</name>
    <dbReference type="NCBI Taxonomy" id="1732024"/>
    <lineage>
        <taxon>Bacteria</taxon>
        <taxon>Pseudomonadati</taxon>
        <taxon>Pseudomonadota</taxon>
        <taxon>Gammaproteobacteria</taxon>
        <taxon>Candidatus Tethybacterales</taxon>
        <taxon>Candidatus Tethybacteraceae</taxon>
        <taxon>Candidatus Amphirhobacter</taxon>
    </lineage>
</organism>
<evidence type="ECO:0000256" key="1">
    <source>
        <dbReference type="PIRSR" id="PIRSR011396-1"/>
    </source>
</evidence>
<gene>
    <name evidence="3" type="ORF">ISN26_04785</name>
</gene>
<dbReference type="InterPro" id="IPR036188">
    <property type="entry name" value="FAD/NAD-bd_sf"/>
</dbReference>
<evidence type="ECO:0000313" key="3">
    <source>
        <dbReference type="EMBL" id="MBF2735381.1"/>
    </source>
</evidence>
<dbReference type="PANTHER" id="PTHR43747:SF4">
    <property type="entry name" value="FLAVIN-DEPENDENT TRYPTOPHAN HALOGENASE"/>
    <property type="match status" value="1"/>
</dbReference>
<dbReference type="PANTHER" id="PTHR43747">
    <property type="entry name" value="FAD-BINDING PROTEIN"/>
    <property type="match status" value="1"/>
</dbReference>
<comment type="caution">
    <text evidence="3">The sequence shown here is derived from an EMBL/GenBank/DDBJ whole genome shotgun (WGS) entry which is preliminary data.</text>
</comment>
<sequence>MEAEQLAAVPAGRRRIVIVGGGTAGWLAAWICSARVAHSGRPWEVVMIESSAIPTIGVGEGTTALFKGFLEHFKLAEDEFVRETRATFKLGIRHRGWDGSDRYYDGPIDDPHWQNDVPGLPERELLNFHAVAEGLRVSQSHHFGQLMREHKVPFVRRGEAVERSSEFSHAYHFDNAKVAAWLRARLPQLPVIDAVVEGVDTDETKQAIKALRCADGRLIAGDFFIDCTGFRRILTKALGGDAWTSYADCLPVNRAFPFQLPHRDGAPVAPYTHAWALDAGWLWQIPTQDRIGNGYAYCDRFTEPAAAQAEVERRLGHPIEPLADIKFEVGRLEKVWTGNCMAAGLASGFLEPLEATSIHTTLIQLLLFDRDCMAGEVPGDPAQADRFNATVARVMDDFRTFLVVHYRGGRTDTPFWRHVKDDCFAPAAAERLASWQGRMPLPADFERFLGGLPHAETQLYYPVLDGLGLLDRAAARREMAALPPRLAAAVEGCWRHKVKQAREVAGAALGHAAALQAIDRGLPITLPQRRAAG</sequence>
<dbReference type="SUPFAM" id="SSF51905">
    <property type="entry name" value="FAD/NAD(P)-binding domain"/>
    <property type="match status" value="1"/>
</dbReference>
<dbReference type="InterPro" id="IPR033856">
    <property type="entry name" value="Trp_halogen"/>
</dbReference>
<dbReference type="PIRSF" id="PIRSF011396">
    <property type="entry name" value="Trp_halogenase"/>
    <property type="match status" value="1"/>
</dbReference>
<accession>A0A930UHV4</accession>
<feature type="binding site" evidence="2">
    <location>
        <position position="89"/>
    </location>
    <ligand>
        <name>7-chloro-L-tryptophan</name>
        <dbReference type="ChEBI" id="CHEBI:58713"/>
    </ligand>
</feature>
<feature type="binding site" evidence="2">
    <location>
        <position position="358"/>
    </location>
    <ligand>
        <name>FAD</name>
        <dbReference type="ChEBI" id="CHEBI:57692"/>
    </ligand>
</feature>
<name>A0A930UHV4_9GAMM</name>
<dbReference type="EMBL" id="JADHEI010000033">
    <property type="protein sequence ID" value="MBF2735381.1"/>
    <property type="molecule type" value="Genomic_DNA"/>
</dbReference>
<keyword evidence="4" id="KW-1185">Reference proteome</keyword>
<feature type="binding site" evidence="2">
    <location>
        <begin position="21"/>
        <end position="24"/>
    </location>
    <ligand>
        <name>FAD</name>
        <dbReference type="ChEBI" id="CHEBI:57692"/>
    </ligand>
</feature>
<feature type="binding site" evidence="2">
    <location>
        <position position="196"/>
    </location>
    <ligand>
        <name>FAD</name>
        <dbReference type="ChEBI" id="CHEBI:57692"/>
    </ligand>
</feature>